<feature type="domain" description="Reverse transcriptase" evidence="1">
    <location>
        <begin position="24"/>
        <end position="135"/>
    </location>
</feature>
<gene>
    <name evidence="2" type="ORF">VaNZ11_007392</name>
</gene>
<evidence type="ECO:0000259" key="1">
    <source>
        <dbReference type="Pfam" id="PF00078"/>
    </source>
</evidence>
<dbReference type="SUPFAM" id="SSF56672">
    <property type="entry name" value="DNA/RNA polymerases"/>
    <property type="match status" value="1"/>
</dbReference>
<keyword evidence="3" id="KW-1185">Reference proteome</keyword>
<dbReference type="EMBL" id="BSDZ01000017">
    <property type="protein sequence ID" value="GLI64200.1"/>
    <property type="molecule type" value="Genomic_DNA"/>
</dbReference>
<dbReference type="Gene3D" id="3.10.10.10">
    <property type="entry name" value="HIV Type 1 Reverse Transcriptase, subunit A, domain 1"/>
    <property type="match status" value="1"/>
</dbReference>
<comment type="caution">
    <text evidence="2">The sequence shown here is derived from an EMBL/GenBank/DDBJ whole genome shotgun (WGS) entry which is preliminary data.</text>
</comment>
<protein>
    <recommendedName>
        <fullName evidence="1">Reverse transcriptase domain-containing protein</fullName>
    </recommendedName>
</protein>
<name>A0ABQ5S2S4_9CHLO</name>
<dbReference type="Gene3D" id="3.30.70.270">
    <property type="match status" value="1"/>
</dbReference>
<dbReference type="InterPro" id="IPR043128">
    <property type="entry name" value="Rev_trsase/Diguanyl_cyclase"/>
</dbReference>
<dbReference type="Proteomes" id="UP001165090">
    <property type="component" value="Unassembled WGS sequence"/>
</dbReference>
<dbReference type="InterPro" id="IPR000477">
    <property type="entry name" value="RT_dom"/>
</dbReference>
<dbReference type="InterPro" id="IPR043502">
    <property type="entry name" value="DNA/RNA_pol_sf"/>
</dbReference>
<sequence length="153" mass="17583">MNIAQKAYNCLYKSLCMLRWMGIQGSWMVKVDLVDAFYHIPICAANHYFFVFRFCGVLYQVNALPMGWLSSPYWFSNIMHNMMHFWCNPLAAVGGRCRRLAPPLLPHRFYPPARCGRPVQLGLRVLPYLDDFFVCVCFGGAGPCRGPVGQREH</sequence>
<dbReference type="PANTHER" id="PTHR33050">
    <property type="entry name" value="REVERSE TRANSCRIPTASE DOMAIN-CONTAINING PROTEIN"/>
    <property type="match status" value="1"/>
</dbReference>
<proteinExistence type="predicted"/>
<dbReference type="Pfam" id="PF00078">
    <property type="entry name" value="RVT_1"/>
    <property type="match status" value="1"/>
</dbReference>
<dbReference type="InterPro" id="IPR052055">
    <property type="entry name" value="Hepadnavirus_pol/RT"/>
</dbReference>
<evidence type="ECO:0000313" key="2">
    <source>
        <dbReference type="EMBL" id="GLI64200.1"/>
    </source>
</evidence>
<organism evidence="2 3">
    <name type="scientific">Volvox africanus</name>
    <dbReference type="NCBI Taxonomy" id="51714"/>
    <lineage>
        <taxon>Eukaryota</taxon>
        <taxon>Viridiplantae</taxon>
        <taxon>Chlorophyta</taxon>
        <taxon>core chlorophytes</taxon>
        <taxon>Chlorophyceae</taxon>
        <taxon>CS clade</taxon>
        <taxon>Chlamydomonadales</taxon>
        <taxon>Volvocaceae</taxon>
        <taxon>Volvox</taxon>
    </lineage>
</organism>
<accession>A0ABQ5S2S4</accession>
<evidence type="ECO:0000313" key="3">
    <source>
        <dbReference type="Proteomes" id="UP001165090"/>
    </source>
</evidence>
<reference evidence="2 3" key="1">
    <citation type="journal article" date="2023" name="IScience">
        <title>Expanded male sex-determining region conserved during the evolution of homothallism in the green alga Volvox.</title>
        <authorList>
            <person name="Yamamoto K."/>
            <person name="Matsuzaki R."/>
            <person name="Mahakham W."/>
            <person name="Heman W."/>
            <person name="Sekimoto H."/>
            <person name="Kawachi M."/>
            <person name="Minakuchi Y."/>
            <person name="Toyoda A."/>
            <person name="Nozaki H."/>
        </authorList>
    </citation>
    <scope>NUCLEOTIDE SEQUENCE [LARGE SCALE GENOMIC DNA]</scope>
    <source>
        <strain evidence="2 3">NIES-4468</strain>
    </source>
</reference>
<dbReference type="PANTHER" id="PTHR33050:SF7">
    <property type="entry name" value="RIBONUCLEASE H"/>
    <property type="match status" value="1"/>
</dbReference>